<dbReference type="Gene3D" id="3.30.300.30">
    <property type="match status" value="1"/>
</dbReference>
<gene>
    <name evidence="4" type="ORF">BIY26_21350</name>
</gene>
<dbReference type="Pfam" id="PF00501">
    <property type="entry name" value="AMP-binding"/>
    <property type="match status" value="1"/>
</dbReference>
<dbReference type="InterPro" id="IPR020845">
    <property type="entry name" value="AMP-binding_CS"/>
</dbReference>
<evidence type="ECO:0000313" key="5">
    <source>
        <dbReference type="Proteomes" id="UP000285972"/>
    </source>
</evidence>
<dbReference type="SUPFAM" id="SSF47336">
    <property type="entry name" value="ACP-like"/>
    <property type="match status" value="1"/>
</dbReference>
<sequence>MAVDTIQAEEFIDAELSLVLDTFYQHSRIALSDMLLGVFASYFSSCLGGERKLLFGLPCMGRLDSFGAQAAITRSNILPLLLELPQDVCFQDVCAIVARSRRELLAHQRYRGEWIGRAIGRIGDNLPLYGIELNILPYSPTLDFEGLNTAAKHVATGPVRDLNVHLELGSDLRPRGLRLIANASRHNRSELQMHVRRLLYWMEQLIKAPELPLRELSLAMPAELSAIAQWNNTVHTLPAHNILQLFEEQVQAVPQQLAVLDETGGLTYSELELRSRQLAHALDYHLQGARGKVIGVALERCVELEVVLLAILRSGAVILPLSLELPELRLQKMLKQAGASLTISTFTSRNRLPTGHSQMDIESLSCIAERLGNAALALPTEQCGTAPAYILFTSGSSGEPKGVMVGHLALANRLQWMQAEYSLQPTDRVLQKTPATFDVSMWEFFWPLISGATLVMARPGGHTDPAYLLSSIEQYNITTLHFVPSMLALFLDAFERRPGQLPLLRVFASGEALSPELVKRYHCLLTAPLHNLYGPTEAAIDVTYHVLGQNVEGRSVPIGRPIWNTRIHILNEYGRTTPIGIEGELYIEGICLADGYVGQPTLTAERFVIGADGERLYRTGDLARWREDGEIDYLGRLDQQIKIHGQRIELEEIDAVIGKHPQVHQACANMYEGRIIAYIVTNGVEPDEDELLAFCRKHLPVYMLPQRVMFLAELPLSRNGKLDRKILPAPPNIHREDGSVPSSLIEQRLCEYFADALQLPAVAPESNFFDLGGNSLSAVSVAARINAGLGWRITIANIFAHPTPRTLAGHGQHDDLNMLDTTLLLRPSPYNSRIGLPTLFCIHPAGGIAWCYSGLARFLKTPCEIVGLQAQGLTPEGHIAQSMDDMAEEYANRIRTHQPRGPYWLIGWSVGGMIAHSVAVRLEQQGQKVELLAMMDAYPSDLWRRFAFEDLNSREEESMAMAALLFIAGIALPFDNGLPSLIVPKGEVLERSQTIRLLRENGNALASLDDQTLDRLINVVINSRRLVGGSNHDIYHGDLLFFTAAAPRAEDWLDLEAWHPYVHGRIHNIDINCNHPAMARAEALREIAMHLDVTFACFLKRLSGNQQDSSRKKIVENAAK</sequence>
<comment type="caution">
    <text evidence="4">The sequence shown here is derived from an EMBL/GenBank/DDBJ whole genome shotgun (WGS) entry which is preliminary data.</text>
</comment>
<dbReference type="EMBL" id="MJLX01000091">
    <property type="protein sequence ID" value="RLM17165.1"/>
    <property type="molecule type" value="Genomic_DNA"/>
</dbReference>
<dbReference type="Gene3D" id="3.40.50.12780">
    <property type="entry name" value="N-terminal domain of ligase-like"/>
    <property type="match status" value="1"/>
</dbReference>
<dbReference type="Gene3D" id="3.40.50.1820">
    <property type="entry name" value="alpha/beta hydrolase"/>
    <property type="match status" value="1"/>
</dbReference>
<dbReference type="InterPro" id="IPR001031">
    <property type="entry name" value="Thioesterase"/>
</dbReference>
<dbReference type="GO" id="GO:0009239">
    <property type="term" value="P:enterobactin biosynthetic process"/>
    <property type="evidence" value="ECO:0007669"/>
    <property type="project" value="TreeGrafter"/>
</dbReference>
<accession>A0AAE8JLV6</accession>
<dbReference type="InterPro" id="IPR020806">
    <property type="entry name" value="PKS_PP-bd"/>
</dbReference>
<dbReference type="CDD" id="cd17646">
    <property type="entry name" value="A_NRPS_AB3403-like"/>
    <property type="match status" value="1"/>
</dbReference>
<dbReference type="NCBIfam" id="TIGR01733">
    <property type="entry name" value="AA-adenyl-dom"/>
    <property type="match status" value="1"/>
</dbReference>
<dbReference type="PROSITE" id="PS50075">
    <property type="entry name" value="CARRIER"/>
    <property type="match status" value="1"/>
</dbReference>
<dbReference type="AlphaFoldDB" id="A0AAE8JLV6"/>
<protein>
    <recommendedName>
        <fullName evidence="3">Carrier domain-containing protein</fullName>
    </recommendedName>
</protein>
<dbReference type="GO" id="GO:0005829">
    <property type="term" value="C:cytosol"/>
    <property type="evidence" value="ECO:0007669"/>
    <property type="project" value="TreeGrafter"/>
</dbReference>
<dbReference type="GO" id="GO:0043041">
    <property type="term" value="P:amino acid activation for nonribosomal peptide biosynthetic process"/>
    <property type="evidence" value="ECO:0007669"/>
    <property type="project" value="TreeGrafter"/>
</dbReference>
<dbReference type="InterPro" id="IPR000873">
    <property type="entry name" value="AMP-dep_synth/lig_dom"/>
</dbReference>
<dbReference type="SUPFAM" id="SSF52777">
    <property type="entry name" value="CoA-dependent acyltransferases"/>
    <property type="match status" value="1"/>
</dbReference>
<keyword evidence="2" id="KW-0597">Phosphoprotein</keyword>
<reference evidence="4 5" key="1">
    <citation type="submission" date="2016-09" db="EMBL/GenBank/DDBJ databases">
        <authorList>
            <person name="Doonan J."/>
            <person name="Pachebat J.A."/>
            <person name="Golyshin P.N."/>
            <person name="Denman S."/>
            <person name="Mcdonald J.E."/>
        </authorList>
    </citation>
    <scope>NUCLEOTIDE SEQUENCE [LARGE SCALE GENOMIC DNA]</scope>
    <source>
        <strain evidence="4 5">FRB141</strain>
    </source>
</reference>
<dbReference type="InterPro" id="IPR025110">
    <property type="entry name" value="AMP-bd_C"/>
</dbReference>
<dbReference type="PROSITE" id="PS00455">
    <property type="entry name" value="AMP_BINDING"/>
    <property type="match status" value="1"/>
</dbReference>
<proteinExistence type="predicted"/>
<dbReference type="GO" id="GO:0047527">
    <property type="term" value="F:2,3-dihydroxybenzoate-serine ligase activity"/>
    <property type="evidence" value="ECO:0007669"/>
    <property type="project" value="TreeGrafter"/>
</dbReference>
<evidence type="ECO:0000259" key="3">
    <source>
        <dbReference type="PROSITE" id="PS50075"/>
    </source>
</evidence>
<dbReference type="KEGG" id="bgj:AWC36_21595"/>
<keyword evidence="1" id="KW-0596">Phosphopantetheine</keyword>
<dbReference type="SUPFAM" id="SSF56801">
    <property type="entry name" value="Acetyl-CoA synthetase-like"/>
    <property type="match status" value="1"/>
</dbReference>
<dbReference type="InterPro" id="IPR045851">
    <property type="entry name" value="AMP-bd_C_sf"/>
</dbReference>
<dbReference type="Proteomes" id="UP000285972">
    <property type="component" value="Unassembled WGS sequence"/>
</dbReference>
<evidence type="ECO:0000313" key="4">
    <source>
        <dbReference type="EMBL" id="RLM17165.1"/>
    </source>
</evidence>
<dbReference type="InterPro" id="IPR010071">
    <property type="entry name" value="AA_adenyl_dom"/>
</dbReference>
<dbReference type="InterPro" id="IPR020802">
    <property type="entry name" value="TesA-like"/>
</dbReference>
<dbReference type="Pfam" id="PF13193">
    <property type="entry name" value="AMP-binding_C"/>
    <property type="match status" value="1"/>
</dbReference>
<dbReference type="GO" id="GO:0031177">
    <property type="term" value="F:phosphopantetheine binding"/>
    <property type="evidence" value="ECO:0007669"/>
    <property type="project" value="InterPro"/>
</dbReference>
<dbReference type="Gene3D" id="3.30.559.30">
    <property type="entry name" value="Nonribosomal peptide synthetase, condensation domain"/>
    <property type="match status" value="1"/>
</dbReference>
<dbReference type="PANTHER" id="PTHR45527:SF1">
    <property type="entry name" value="FATTY ACID SYNTHASE"/>
    <property type="match status" value="1"/>
</dbReference>
<dbReference type="InterPro" id="IPR009081">
    <property type="entry name" value="PP-bd_ACP"/>
</dbReference>
<dbReference type="Pfam" id="PF00975">
    <property type="entry name" value="Thioesterase"/>
    <property type="match status" value="1"/>
</dbReference>
<dbReference type="PANTHER" id="PTHR45527">
    <property type="entry name" value="NONRIBOSOMAL PEPTIDE SYNTHETASE"/>
    <property type="match status" value="1"/>
</dbReference>
<evidence type="ECO:0000256" key="2">
    <source>
        <dbReference type="ARBA" id="ARBA00022553"/>
    </source>
</evidence>
<dbReference type="SMART" id="SM00823">
    <property type="entry name" value="PKS_PP"/>
    <property type="match status" value="1"/>
</dbReference>
<name>A0AAE8JLV6_9GAMM</name>
<dbReference type="InterPro" id="IPR042099">
    <property type="entry name" value="ANL_N_sf"/>
</dbReference>
<organism evidence="4 5">
    <name type="scientific">Brenneria goodwinii</name>
    <dbReference type="NCBI Taxonomy" id="1109412"/>
    <lineage>
        <taxon>Bacteria</taxon>
        <taxon>Pseudomonadati</taxon>
        <taxon>Pseudomonadota</taxon>
        <taxon>Gammaproteobacteria</taxon>
        <taxon>Enterobacterales</taxon>
        <taxon>Pectobacteriaceae</taxon>
        <taxon>Brenneria</taxon>
    </lineage>
</organism>
<dbReference type="InterPro" id="IPR029058">
    <property type="entry name" value="AB_hydrolase_fold"/>
</dbReference>
<dbReference type="InterPro" id="IPR036736">
    <property type="entry name" value="ACP-like_sf"/>
</dbReference>
<dbReference type="Pfam" id="PF00550">
    <property type="entry name" value="PP-binding"/>
    <property type="match status" value="1"/>
</dbReference>
<dbReference type="SMART" id="SM00824">
    <property type="entry name" value="PKS_TE"/>
    <property type="match status" value="1"/>
</dbReference>
<dbReference type="FunFam" id="3.40.50.12780:FF:000012">
    <property type="entry name" value="Non-ribosomal peptide synthetase"/>
    <property type="match status" value="1"/>
</dbReference>
<evidence type="ECO:0000256" key="1">
    <source>
        <dbReference type="ARBA" id="ARBA00022450"/>
    </source>
</evidence>
<dbReference type="SUPFAM" id="SSF53474">
    <property type="entry name" value="alpha/beta-Hydrolases"/>
    <property type="match status" value="1"/>
</dbReference>
<dbReference type="GO" id="GO:0009366">
    <property type="term" value="C:enterobactin synthetase complex"/>
    <property type="evidence" value="ECO:0007669"/>
    <property type="project" value="TreeGrafter"/>
</dbReference>
<feature type="domain" description="Carrier" evidence="3">
    <location>
        <begin position="740"/>
        <end position="815"/>
    </location>
</feature>